<comment type="caution">
    <text evidence="1">The sequence shown here is derived from an EMBL/GenBank/DDBJ whole genome shotgun (WGS) entry which is preliminary data.</text>
</comment>
<dbReference type="Proteomes" id="UP000485058">
    <property type="component" value="Unassembled WGS sequence"/>
</dbReference>
<evidence type="ECO:0000313" key="2">
    <source>
        <dbReference type="Proteomes" id="UP000485058"/>
    </source>
</evidence>
<proteinExistence type="predicted"/>
<accession>A0A699Z2G9</accession>
<keyword evidence="2" id="KW-1185">Reference proteome</keyword>
<name>A0A699Z2G9_HAELA</name>
<organism evidence="1 2">
    <name type="scientific">Haematococcus lacustris</name>
    <name type="common">Green alga</name>
    <name type="synonym">Haematococcus pluvialis</name>
    <dbReference type="NCBI Taxonomy" id="44745"/>
    <lineage>
        <taxon>Eukaryota</taxon>
        <taxon>Viridiplantae</taxon>
        <taxon>Chlorophyta</taxon>
        <taxon>core chlorophytes</taxon>
        <taxon>Chlorophyceae</taxon>
        <taxon>CS clade</taxon>
        <taxon>Chlamydomonadales</taxon>
        <taxon>Haematococcaceae</taxon>
        <taxon>Haematococcus</taxon>
    </lineage>
</organism>
<dbReference type="AlphaFoldDB" id="A0A699Z2G9"/>
<reference evidence="1 2" key="1">
    <citation type="submission" date="2020-02" db="EMBL/GenBank/DDBJ databases">
        <title>Draft genome sequence of Haematococcus lacustris strain NIES-144.</title>
        <authorList>
            <person name="Morimoto D."/>
            <person name="Nakagawa S."/>
            <person name="Yoshida T."/>
            <person name="Sawayama S."/>
        </authorList>
    </citation>
    <scope>NUCLEOTIDE SEQUENCE [LARGE SCALE GENOMIC DNA]</scope>
    <source>
        <strain evidence="1 2">NIES-144</strain>
    </source>
</reference>
<protein>
    <submittedName>
        <fullName evidence="1">Uncharacterized protein</fullName>
    </submittedName>
</protein>
<evidence type="ECO:0000313" key="1">
    <source>
        <dbReference type="EMBL" id="GFH16753.1"/>
    </source>
</evidence>
<dbReference type="EMBL" id="BLLF01001046">
    <property type="protein sequence ID" value="GFH16753.1"/>
    <property type="molecule type" value="Genomic_DNA"/>
</dbReference>
<gene>
    <name evidence="1" type="ORF">HaLaN_13239</name>
</gene>
<sequence length="70" mass="7745">MQKLSRRRALGNGPFGLVQAQFTPDEQCIVALFKLLIYDLAAVRANATRVLPLRVVQPKDVDSVYAEVSS</sequence>